<keyword evidence="3" id="KW-1185">Reference proteome</keyword>
<reference evidence="2 3" key="1">
    <citation type="journal article" date="2020" name="Cell Host Microbe">
        <title>Functional and Genomic Variation between Human-Derived Isolates of Lachnospiraceae Reveals Inter- and Intra-Species Diversity.</title>
        <authorList>
            <person name="Sorbara M.T."/>
            <person name="Littmann E.R."/>
            <person name="Fontana E."/>
            <person name="Moody T.U."/>
            <person name="Kohout C.E."/>
            <person name="Gjonbalaj M."/>
            <person name="Eaton V."/>
            <person name="Seok R."/>
            <person name="Leiner I.M."/>
            <person name="Pamer E.G."/>
        </authorList>
    </citation>
    <scope>NUCLEOTIDE SEQUENCE [LARGE SCALE GENOMIC DNA]</scope>
    <source>
        <strain evidence="2 3">MSK.14.16</strain>
    </source>
</reference>
<proteinExistence type="predicted"/>
<sequence>MIKYYKLFDLLNRRGLKKKDLQQIISAPTIAKLSKGETVKTDIIDKICLFLDCQPGDIMETFKAIEITEKDGTKRTVKLKTSNADEDIRQYYLEEMQREREISYSRVRKEMEKNENS</sequence>
<dbReference type="RefSeq" id="WP_147632469.1">
    <property type="nucleotide sequence ID" value="NZ_JAAWUU010000021.1"/>
</dbReference>
<protein>
    <submittedName>
        <fullName evidence="2">Helix-turn-helix domain-containing protein</fullName>
    </submittedName>
</protein>
<gene>
    <name evidence="2" type="ORF">HFM93_06730</name>
</gene>
<dbReference type="EMBL" id="JAAWUZ010000018">
    <property type="protein sequence ID" value="NSG29977.1"/>
    <property type="molecule type" value="Genomic_DNA"/>
</dbReference>
<name>A0ABX2GYH4_9FIRM</name>
<evidence type="ECO:0000313" key="2">
    <source>
        <dbReference type="EMBL" id="NSG29977.1"/>
    </source>
</evidence>
<accession>A0ABX2GYH4</accession>
<evidence type="ECO:0000259" key="1">
    <source>
        <dbReference type="Pfam" id="PF13443"/>
    </source>
</evidence>
<dbReference type="InterPro" id="IPR001387">
    <property type="entry name" value="Cro/C1-type_HTH"/>
</dbReference>
<organism evidence="2 3">
    <name type="scientific">Faecalicatena fissicatena</name>
    <dbReference type="NCBI Taxonomy" id="290055"/>
    <lineage>
        <taxon>Bacteria</taxon>
        <taxon>Bacillati</taxon>
        <taxon>Bacillota</taxon>
        <taxon>Clostridia</taxon>
        <taxon>Lachnospirales</taxon>
        <taxon>Lachnospiraceae</taxon>
        <taxon>Faecalicatena</taxon>
    </lineage>
</organism>
<evidence type="ECO:0000313" key="3">
    <source>
        <dbReference type="Proteomes" id="UP000821846"/>
    </source>
</evidence>
<comment type="caution">
    <text evidence="2">The sequence shown here is derived from an EMBL/GenBank/DDBJ whole genome shotgun (WGS) entry which is preliminary data.</text>
</comment>
<dbReference type="Pfam" id="PF13443">
    <property type="entry name" value="HTH_26"/>
    <property type="match status" value="1"/>
</dbReference>
<feature type="domain" description="HTH cro/C1-type" evidence="1">
    <location>
        <begin position="9"/>
        <end position="61"/>
    </location>
</feature>
<dbReference type="Proteomes" id="UP000821846">
    <property type="component" value="Unassembled WGS sequence"/>
</dbReference>